<accession>A0A1M5FQG4</accession>
<dbReference type="OrthoDB" id="595289at2"/>
<name>A0A1M5FQG4_9BACT</name>
<feature type="domain" description="Pyridoxamine 5'-phosphate oxidase N-terminal" evidence="1">
    <location>
        <begin position="8"/>
        <end position="127"/>
    </location>
</feature>
<dbReference type="Pfam" id="PF01243">
    <property type="entry name" value="PNPOx_N"/>
    <property type="match status" value="1"/>
</dbReference>
<proteinExistence type="predicted"/>
<dbReference type="RefSeq" id="WP_062180795.1">
    <property type="nucleotide sequence ID" value="NZ_BBXL01000011.1"/>
</dbReference>
<keyword evidence="3" id="KW-1185">Reference proteome</keyword>
<dbReference type="SUPFAM" id="SSF50475">
    <property type="entry name" value="FMN-binding split barrel"/>
    <property type="match status" value="1"/>
</dbReference>
<gene>
    <name evidence="2" type="ORF">SAMN05444362_11278</name>
</gene>
<dbReference type="EMBL" id="FQUC01000012">
    <property type="protein sequence ID" value="SHF93745.1"/>
    <property type="molecule type" value="Genomic_DNA"/>
</dbReference>
<organism evidence="2 3">
    <name type="scientific">Dysgonomonas macrotermitis</name>
    <dbReference type="NCBI Taxonomy" id="1346286"/>
    <lineage>
        <taxon>Bacteria</taxon>
        <taxon>Pseudomonadati</taxon>
        <taxon>Bacteroidota</taxon>
        <taxon>Bacteroidia</taxon>
        <taxon>Bacteroidales</taxon>
        <taxon>Dysgonomonadaceae</taxon>
        <taxon>Dysgonomonas</taxon>
    </lineage>
</organism>
<dbReference type="InterPro" id="IPR012349">
    <property type="entry name" value="Split_barrel_FMN-bd"/>
</dbReference>
<dbReference type="InterPro" id="IPR011576">
    <property type="entry name" value="Pyridox_Oxase_N"/>
</dbReference>
<sequence length="129" mass="14635">MDTQKKLSDKFYEVLSHEGVVAIVSWTPEGAHVANTWNSYLVVTEDERILIPAYGLRKTQKNVTANNQILLTLGTREVLGYKDYQGTGFLVSGTARYFDSGEEYDMMKEKFSFLSRVLEVTITKAKQTL</sequence>
<evidence type="ECO:0000259" key="1">
    <source>
        <dbReference type="Pfam" id="PF01243"/>
    </source>
</evidence>
<reference evidence="3" key="1">
    <citation type="submission" date="2016-11" db="EMBL/GenBank/DDBJ databases">
        <authorList>
            <person name="Varghese N."/>
            <person name="Submissions S."/>
        </authorList>
    </citation>
    <scope>NUCLEOTIDE SEQUENCE [LARGE SCALE GENOMIC DNA]</scope>
    <source>
        <strain evidence="3">DSM 27370</strain>
    </source>
</reference>
<protein>
    <submittedName>
        <fullName evidence="2">Pyridoxamine 5'-phosphate oxidase</fullName>
    </submittedName>
</protein>
<dbReference type="AlphaFoldDB" id="A0A1M5FQG4"/>
<evidence type="ECO:0000313" key="3">
    <source>
        <dbReference type="Proteomes" id="UP000184480"/>
    </source>
</evidence>
<dbReference type="Proteomes" id="UP000184480">
    <property type="component" value="Unassembled WGS sequence"/>
</dbReference>
<dbReference type="Gene3D" id="2.30.110.10">
    <property type="entry name" value="Electron Transport, Fmn-binding Protein, Chain A"/>
    <property type="match status" value="1"/>
</dbReference>
<evidence type="ECO:0000313" key="2">
    <source>
        <dbReference type="EMBL" id="SHF93745.1"/>
    </source>
</evidence>
<dbReference type="STRING" id="1346286.SAMN05444362_11278"/>